<evidence type="ECO:0000313" key="1">
    <source>
        <dbReference type="EMBL" id="KAF8729170.1"/>
    </source>
</evidence>
<evidence type="ECO:0008006" key="3">
    <source>
        <dbReference type="Google" id="ProtNLM"/>
    </source>
</evidence>
<dbReference type="OrthoDB" id="646838at2759"/>
<proteinExistence type="predicted"/>
<dbReference type="InterPro" id="IPR036034">
    <property type="entry name" value="PDZ_sf"/>
</dbReference>
<dbReference type="InterPro" id="IPR009003">
    <property type="entry name" value="Peptidase_S1_PA"/>
</dbReference>
<reference evidence="1" key="1">
    <citation type="submission" date="2020-07" db="EMBL/GenBank/DDBJ databases">
        <title>Genome sequence and genetic diversity analysis of an under-domesticated orphan crop, white fonio (Digitaria exilis).</title>
        <authorList>
            <person name="Bennetzen J.L."/>
            <person name="Chen S."/>
            <person name="Ma X."/>
            <person name="Wang X."/>
            <person name="Yssel A.E.J."/>
            <person name="Chaluvadi S.R."/>
            <person name="Johnson M."/>
            <person name="Gangashetty P."/>
            <person name="Hamidou F."/>
            <person name="Sanogo M.D."/>
            <person name="Zwaenepoel A."/>
            <person name="Wallace J."/>
            <person name="Van De Peer Y."/>
            <person name="Van Deynze A."/>
        </authorList>
    </citation>
    <scope>NUCLEOTIDE SEQUENCE</scope>
    <source>
        <tissue evidence="1">Leaves</tissue>
    </source>
</reference>
<gene>
    <name evidence="1" type="ORF">HU200_017753</name>
</gene>
<dbReference type="Proteomes" id="UP000636709">
    <property type="component" value="Unassembled WGS sequence"/>
</dbReference>
<dbReference type="Gene3D" id="2.30.42.10">
    <property type="match status" value="1"/>
</dbReference>
<protein>
    <recommendedName>
        <fullName evidence="3">PDZ domain-containing protein</fullName>
    </recommendedName>
</protein>
<dbReference type="SUPFAM" id="SSF50494">
    <property type="entry name" value="Trypsin-like serine proteases"/>
    <property type="match status" value="1"/>
</dbReference>
<comment type="caution">
    <text evidence="1">The sequence shown here is derived from an EMBL/GenBank/DDBJ whole genome shotgun (WGS) entry which is preliminary data.</text>
</comment>
<accession>A0A835F5U8</accession>
<sequence>MEATAFVPNSPIRRPYLMEYDSNGQRLSETPFSEDLQLDQAYEDARQQYFKKLALLSKLPTLDNNTLLESIPIQESAVDTILKASKFILGLSAYTGGVLLKQSSGILMERNEGKGTILTTAHLFCSRSPNLDVWLGGQEYARDAQVRVQLLQMDDLDDIEAPGELIYLDEQYGFALISVPMIPPETVPRFCTELMFSEDIILLGRDKWDLQIGNGKVMNNGARSYQRHHYMYFEAEISACAFGGAVIDLEGNFIGLIANSVDFIPSSTILRCLDLWRSFNCIPRIHLGMKLFGIRCLTLVSREKISRKYNIDYGLIVKEVSGGSNAESHGVRMGDIILTVNETCIATAIEVWVH</sequence>
<evidence type="ECO:0000313" key="2">
    <source>
        <dbReference type="Proteomes" id="UP000636709"/>
    </source>
</evidence>
<dbReference type="PANTHER" id="PTHR47389:SF5">
    <property type="entry name" value="OS09G0436700 PROTEIN"/>
    <property type="match status" value="1"/>
</dbReference>
<dbReference type="Pfam" id="PF13365">
    <property type="entry name" value="Trypsin_2"/>
    <property type="match status" value="1"/>
</dbReference>
<dbReference type="PANTHER" id="PTHR47389">
    <property type="entry name" value="OS09G0436400 PROTEIN"/>
    <property type="match status" value="1"/>
</dbReference>
<keyword evidence="2" id="KW-1185">Reference proteome</keyword>
<organism evidence="1 2">
    <name type="scientific">Digitaria exilis</name>
    <dbReference type="NCBI Taxonomy" id="1010633"/>
    <lineage>
        <taxon>Eukaryota</taxon>
        <taxon>Viridiplantae</taxon>
        <taxon>Streptophyta</taxon>
        <taxon>Embryophyta</taxon>
        <taxon>Tracheophyta</taxon>
        <taxon>Spermatophyta</taxon>
        <taxon>Magnoliopsida</taxon>
        <taxon>Liliopsida</taxon>
        <taxon>Poales</taxon>
        <taxon>Poaceae</taxon>
        <taxon>PACMAD clade</taxon>
        <taxon>Panicoideae</taxon>
        <taxon>Panicodae</taxon>
        <taxon>Paniceae</taxon>
        <taxon>Anthephorinae</taxon>
        <taxon>Digitaria</taxon>
    </lineage>
</organism>
<name>A0A835F5U8_9POAL</name>
<dbReference type="AlphaFoldDB" id="A0A835F5U8"/>
<dbReference type="SUPFAM" id="SSF50156">
    <property type="entry name" value="PDZ domain-like"/>
    <property type="match status" value="1"/>
</dbReference>
<dbReference type="EMBL" id="JACEFO010001625">
    <property type="protein sequence ID" value="KAF8729170.1"/>
    <property type="molecule type" value="Genomic_DNA"/>
</dbReference>